<dbReference type="PANTHER" id="PTHR43197:SF1">
    <property type="entry name" value="UTP--GLUCOSE-1-PHOSPHATE URIDYLYLTRANSFERASE"/>
    <property type="match status" value="1"/>
</dbReference>
<evidence type="ECO:0000256" key="4">
    <source>
        <dbReference type="ARBA" id="ARBA00022679"/>
    </source>
</evidence>
<keyword evidence="5" id="KW-0548">Nucleotidyltransferase</keyword>
<evidence type="ECO:0000256" key="8">
    <source>
        <dbReference type="ARBA" id="ARBA00022840"/>
    </source>
</evidence>
<dbReference type="Proteomes" id="UP001290861">
    <property type="component" value="Unassembled WGS sequence"/>
</dbReference>
<dbReference type="InterPro" id="IPR020568">
    <property type="entry name" value="Ribosomal_Su5_D2-typ_SF"/>
</dbReference>
<dbReference type="RefSeq" id="WP_322607143.1">
    <property type="nucleotide sequence ID" value="NZ_JARVCO010000002.1"/>
</dbReference>
<dbReference type="InterPro" id="IPR005771">
    <property type="entry name" value="GalU_uridylyltTrfase_bac/arc"/>
</dbReference>
<name>A0ABU5MT17_9BACT</name>
<dbReference type="Pfam" id="PF00483">
    <property type="entry name" value="NTP_transferase"/>
    <property type="match status" value="1"/>
</dbReference>
<evidence type="ECO:0000256" key="3">
    <source>
        <dbReference type="ARBA" id="ARBA00019048"/>
    </source>
</evidence>
<evidence type="ECO:0000256" key="7">
    <source>
        <dbReference type="ARBA" id="ARBA00022777"/>
    </source>
</evidence>
<dbReference type="Gene3D" id="3.90.550.10">
    <property type="entry name" value="Spore Coat Polysaccharide Biosynthesis Protein SpsA, Chain A"/>
    <property type="match status" value="1"/>
</dbReference>
<evidence type="ECO:0000313" key="15">
    <source>
        <dbReference type="EMBL" id="MDZ8117342.1"/>
    </source>
</evidence>
<keyword evidence="16" id="KW-1185">Reference proteome</keyword>
<dbReference type="Gene3D" id="3.30.70.890">
    <property type="entry name" value="GHMP kinase, C-terminal domain"/>
    <property type="match status" value="1"/>
</dbReference>
<comment type="similarity">
    <text evidence="1">Belongs to the UDPGP type 2 family.</text>
</comment>
<dbReference type="EMBL" id="JARVCO010000002">
    <property type="protein sequence ID" value="MDZ8117342.1"/>
    <property type="molecule type" value="Genomic_DNA"/>
</dbReference>
<organism evidence="15 16">
    <name type="scientific">Pontiella agarivorans</name>
    <dbReference type="NCBI Taxonomy" id="3038953"/>
    <lineage>
        <taxon>Bacteria</taxon>
        <taxon>Pseudomonadati</taxon>
        <taxon>Kiritimatiellota</taxon>
        <taxon>Kiritimatiellia</taxon>
        <taxon>Kiritimatiellales</taxon>
        <taxon>Pontiellaceae</taxon>
        <taxon>Pontiella</taxon>
    </lineage>
</organism>
<keyword evidence="8" id="KW-0067">ATP-binding</keyword>
<dbReference type="InterPro" id="IPR036554">
    <property type="entry name" value="GHMP_kinase_C_sf"/>
</dbReference>
<evidence type="ECO:0000256" key="5">
    <source>
        <dbReference type="ARBA" id="ARBA00022695"/>
    </source>
</evidence>
<feature type="domain" description="GHMP kinase N-terminal" evidence="13">
    <location>
        <begin position="90"/>
        <end position="174"/>
    </location>
</feature>
<evidence type="ECO:0000313" key="16">
    <source>
        <dbReference type="Proteomes" id="UP001290861"/>
    </source>
</evidence>
<evidence type="ECO:0000256" key="6">
    <source>
        <dbReference type="ARBA" id="ARBA00022741"/>
    </source>
</evidence>
<evidence type="ECO:0000256" key="2">
    <source>
        <dbReference type="ARBA" id="ARBA00012415"/>
    </source>
</evidence>
<keyword evidence="4" id="KW-0808">Transferase</keyword>
<protein>
    <recommendedName>
        <fullName evidence="3">UTP--glucose-1-phosphate uridylyltransferase</fullName>
        <ecNumber evidence="2">2.7.7.9</ecNumber>
    </recommendedName>
    <alternativeName>
        <fullName evidence="9">Alpha-D-glucosyl-1-phosphate uridylyltransferase</fullName>
    </alternativeName>
    <alternativeName>
        <fullName evidence="10">UDP-glucose pyrophosphorylase</fullName>
    </alternativeName>
    <alternativeName>
        <fullName evidence="11">Uridine diphosphoglucose pyrophosphorylase</fullName>
    </alternativeName>
</protein>
<dbReference type="Gene3D" id="3.30.230.10">
    <property type="match status" value="1"/>
</dbReference>
<dbReference type="InterPro" id="IPR029044">
    <property type="entry name" value="Nucleotide-diphossugar_trans"/>
</dbReference>
<evidence type="ECO:0000256" key="11">
    <source>
        <dbReference type="ARBA" id="ARBA00032341"/>
    </source>
</evidence>
<dbReference type="Pfam" id="PF00288">
    <property type="entry name" value="GHMP_kinases_N"/>
    <property type="match status" value="1"/>
</dbReference>
<reference evidence="15 16" key="1">
    <citation type="journal article" date="2024" name="Appl. Environ. Microbiol.">
        <title>Pontiella agarivorans sp. nov., a novel marine anaerobic bacterium capable of degrading macroalgal polysaccharides and fixing nitrogen.</title>
        <authorList>
            <person name="Liu N."/>
            <person name="Kivenson V."/>
            <person name="Peng X."/>
            <person name="Cui Z."/>
            <person name="Lankiewicz T.S."/>
            <person name="Gosselin K.M."/>
            <person name="English C.J."/>
            <person name="Blair E.M."/>
            <person name="O'Malley M.A."/>
            <person name="Valentine D.L."/>
        </authorList>
    </citation>
    <scope>NUCLEOTIDE SEQUENCE [LARGE SCALE GENOMIC DNA]</scope>
    <source>
        <strain evidence="15 16">NLcol2</strain>
    </source>
</reference>
<dbReference type="InterPro" id="IPR005835">
    <property type="entry name" value="NTP_transferase_dom"/>
</dbReference>
<comment type="caution">
    <text evidence="15">The sequence shown here is derived from an EMBL/GenBank/DDBJ whole genome shotgun (WGS) entry which is preliminary data.</text>
</comment>
<dbReference type="SUPFAM" id="SSF53448">
    <property type="entry name" value="Nucleotide-diphospho-sugar transferases"/>
    <property type="match status" value="1"/>
</dbReference>
<dbReference type="EC" id="2.7.7.9" evidence="2"/>
<dbReference type="SUPFAM" id="SSF54211">
    <property type="entry name" value="Ribosomal protein S5 domain 2-like"/>
    <property type="match status" value="1"/>
</dbReference>
<comment type="catalytic activity">
    <reaction evidence="12">
        <text>alpha-D-glucose 1-phosphate + UTP + H(+) = UDP-alpha-D-glucose + diphosphate</text>
        <dbReference type="Rhea" id="RHEA:19889"/>
        <dbReference type="ChEBI" id="CHEBI:15378"/>
        <dbReference type="ChEBI" id="CHEBI:33019"/>
        <dbReference type="ChEBI" id="CHEBI:46398"/>
        <dbReference type="ChEBI" id="CHEBI:58601"/>
        <dbReference type="ChEBI" id="CHEBI:58885"/>
        <dbReference type="EC" id="2.7.7.9"/>
    </reaction>
</comment>
<proteinExistence type="inferred from homology"/>
<dbReference type="InterPro" id="IPR014721">
    <property type="entry name" value="Ribsml_uS5_D2-typ_fold_subgr"/>
</dbReference>
<evidence type="ECO:0000256" key="12">
    <source>
        <dbReference type="ARBA" id="ARBA00048128"/>
    </source>
</evidence>
<feature type="domain" description="Nucleotidyl transferase" evidence="14">
    <location>
        <begin position="353"/>
        <end position="636"/>
    </location>
</feature>
<sequence>MKLFVPGRICLFGEHSDWAGGYRRVNADIEKGTALIVGTNQGLYAEAKPHPDKLILKACFEDGRRAETIELPMEREALLNEAVKGGFASYAAGVAYQILTHYRVRGLEIDNYHTDLPVQKGLSSSAAITVLVARAFNRIYDLKMTVRGEMEYAYLGEITTPSRCGRLDQGCAYGNRPIKMTFDGDRLDVEELNVPAPLHYVIVDLKAHKDTVEILAKLNQCYPFAENEMQEKVQEYLGPINSDLNTRAAEAIRQGDAETVGKLMTEAQAKFDEHLQPACPSQLTSPVLHKLLNYEPIQKHILGGKGVGSQGDGTAQFLVKDSDAQNTVIEIIERDLQMPCMKLDIDSVNQLRKALIPAAGFGDQLFPSSKTLKKEMFPIIDRDGRAKPVIMVIVEQVLNAGIDEVGIVIQESDRELFEDFFHQRLPIEHLQKLPQEDQRYMQHIMDIGNRVSLIVQDGQEGFGHAVYSAREWVGNEPFILMLGDHLFASETDKPCIQQLIEVYEKTGRSVVGLRETPEEKIKHFGCATGIWESDCDMLSITEFVEKPSVEYARKHLDTQGVPEGHFLAIFGQYILTPHIFQLLEDHISRNVREGGAFQLTSCLDRLRQEEGFLGLRIKGRRFDIGNPEDYRQTLIDYQNS</sequence>
<evidence type="ECO:0000256" key="1">
    <source>
        <dbReference type="ARBA" id="ARBA00006890"/>
    </source>
</evidence>
<evidence type="ECO:0000259" key="14">
    <source>
        <dbReference type="Pfam" id="PF00483"/>
    </source>
</evidence>
<evidence type="ECO:0000256" key="9">
    <source>
        <dbReference type="ARBA" id="ARBA00031455"/>
    </source>
</evidence>
<keyword evidence="7" id="KW-0418">Kinase</keyword>
<keyword evidence="6" id="KW-0547">Nucleotide-binding</keyword>
<evidence type="ECO:0000259" key="13">
    <source>
        <dbReference type="Pfam" id="PF00288"/>
    </source>
</evidence>
<gene>
    <name evidence="15" type="ORF">P9H32_01780</name>
</gene>
<evidence type="ECO:0000256" key="10">
    <source>
        <dbReference type="ARBA" id="ARBA00031959"/>
    </source>
</evidence>
<dbReference type="SUPFAM" id="SSF55060">
    <property type="entry name" value="GHMP Kinase, C-terminal domain"/>
    <property type="match status" value="1"/>
</dbReference>
<dbReference type="PRINTS" id="PR00959">
    <property type="entry name" value="MEVGALKINASE"/>
</dbReference>
<dbReference type="PANTHER" id="PTHR43197">
    <property type="entry name" value="UTP--GLUCOSE-1-PHOSPHATE URIDYLYLTRANSFERASE"/>
    <property type="match status" value="1"/>
</dbReference>
<accession>A0ABU5MT17</accession>
<dbReference type="InterPro" id="IPR006204">
    <property type="entry name" value="GHMP_kinase_N_dom"/>
</dbReference>